<protein>
    <submittedName>
        <fullName evidence="1">Uncharacterized protein</fullName>
    </submittedName>
</protein>
<gene>
    <name evidence="1" type="ORF">LCGC14_2024660</name>
</gene>
<reference evidence="1" key="1">
    <citation type="journal article" date="2015" name="Nature">
        <title>Complex archaea that bridge the gap between prokaryotes and eukaryotes.</title>
        <authorList>
            <person name="Spang A."/>
            <person name="Saw J.H."/>
            <person name="Jorgensen S.L."/>
            <person name="Zaremba-Niedzwiedzka K."/>
            <person name="Martijn J."/>
            <person name="Lind A.E."/>
            <person name="van Eijk R."/>
            <person name="Schleper C."/>
            <person name="Guy L."/>
            <person name="Ettema T.J."/>
        </authorList>
    </citation>
    <scope>NUCLEOTIDE SEQUENCE</scope>
</reference>
<dbReference type="EMBL" id="LAZR01023448">
    <property type="protein sequence ID" value="KKL78460.1"/>
    <property type="molecule type" value="Genomic_DNA"/>
</dbReference>
<name>A0A0F9H9U8_9ZZZZ</name>
<comment type="caution">
    <text evidence="1">The sequence shown here is derived from an EMBL/GenBank/DDBJ whole genome shotgun (WGS) entry which is preliminary data.</text>
</comment>
<evidence type="ECO:0000313" key="1">
    <source>
        <dbReference type="EMBL" id="KKL78460.1"/>
    </source>
</evidence>
<sequence length="70" mass="7911">MNKVIIDPSGWHIAGQNHKLHFLIGKQEDNCGWVTLCNTLVNGVSSNNINHIYKDYRCKSCTKRLGGKKI</sequence>
<accession>A0A0F9H9U8</accession>
<organism evidence="1">
    <name type="scientific">marine sediment metagenome</name>
    <dbReference type="NCBI Taxonomy" id="412755"/>
    <lineage>
        <taxon>unclassified sequences</taxon>
        <taxon>metagenomes</taxon>
        <taxon>ecological metagenomes</taxon>
    </lineage>
</organism>
<dbReference type="AlphaFoldDB" id="A0A0F9H9U8"/>
<proteinExistence type="predicted"/>